<sequence>MTQHGLTDISRIDSISNQLGYFEDASLKTIAKKCSKRIINENFGAICSESFIEPNFEELEIQILDLLQEQFEERVGRAISDELPHLSETEIDAHLDRLANHYRMEYREQIHSTTHAALKELKSRIKNLTKELKALKRKYTL</sequence>
<reference evidence="2" key="1">
    <citation type="journal article" date="2020" name="mSystems">
        <title>Genome- and Community-Level Interaction Insights into Carbon Utilization and Element Cycling Functions of Hydrothermarchaeota in Hydrothermal Sediment.</title>
        <authorList>
            <person name="Zhou Z."/>
            <person name="Liu Y."/>
            <person name="Xu W."/>
            <person name="Pan J."/>
            <person name="Luo Z.H."/>
            <person name="Li M."/>
        </authorList>
    </citation>
    <scope>NUCLEOTIDE SEQUENCE [LARGE SCALE GENOMIC DNA]</scope>
    <source>
        <strain evidence="2">SpSt-477</strain>
    </source>
</reference>
<comment type="caution">
    <text evidence="2">The sequence shown here is derived from an EMBL/GenBank/DDBJ whole genome shotgun (WGS) entry which is preliminary data.</text>
</comment>
<gene>
    <name evidence="2" type="ORF">ENS29_14535</name>
</gene>
<evidence type="ECO:0000313" key="2">
    <source>
        <dbReference type="EMBL" id="HGU34041.1"/>
    </source>
</evidence>
<accession>A0A7C4RU12</accession>
<feature type="coiled-coil region" evidence="1">
    <location>
        <begin position="111"/>
        <end position="138"/>
    </location>
</feature>
<evidence type="ECO:0000256" key="1">
    <source>
        <dbReference type="SAM" id="Coils"/>
    </source>
</evidence>
<protein>
    <submittedName>
        <fullName evidence="2">Uncharacterized protein</fullName>
    </submittedName>
</protein>
<keyword evidence="1" id="KW-0175">Coiled coil</keyword>
<organism evidence="2">
    <name type="scientific">Desulfatirhabdium butyrativorans</name>
    <dbReference type="NCBI Taxonomy" id="340467"/>
    <lineage>
        <taxon>Bacteria</taxon>
        <taxon>Pseudomonadati</taxon>
        <taxon>Thermodesulfobacteriota</taxon>
        <taxon>Desulfobacteria</taxon>
        <taxon>Desulfobacterales</taxon>
        <taxon>Desulfatirhabdiaceae</taxon>
        <taxon>Desulfatirhabdium</taxon>
    </lineage>
</organism>
<dbReference type="EMBL" id="DSUH01000330">
    <property type="protein sequence ID" value="HGU34041.1"/>
    <property type="molecule type" value="Genomic_DNA"/>
</dbReference>
<name>A0A7C4RU12_9BACT</name>
<proteinExistence type="predicted"/>
<dbReference type="AlphaFoldDB" id="A0A7C4RU12"/>